<dbReference type="InterPro" id="IPR036116">
    <property type="entry name" value="FN3_sf"/>
</dbReference>
<protein>
    <submittedName>
        <fullName evidence="3">T9SS type A sorting domain-containing protein</fullName>
    </submittedName>
</protein>
<evidence type="ECO:0000313" key="3">
    <source>
        <dbReference type="EMBL" id="HFI92460.1"/>
    </source>
</evidence>
<feature type="signal peptide" evidence="1">
    <location>
        <begin position="1"/>
        <end position="19"/>
    </location>
</feature>
<dbReference type="SUPFAM" id="SSF49265">
    <property type="entry name" value="Fibronectin type III"/>
    <property type="match status" value="1"/>
</dbReference>
<comment type="caution">
    <text evidence="3">The sequence shown here is derived from an EMBL/GenBank/DDBJ whole genome shotgun (WGS) entry which is preliminary data.</text>
</comment>
<reference evidence="3" key="1">
    <citation type="journal article" date="2020" name="mSystems">
        <title>Genome- and Community-Level Interaction Insights into Carbon Utilization and Element Cycling Functions of Hydrothermarchaeota in Hydrothermal Sediment.</title>
        <authorList>
            <person name="Zhou Z."/>
            <person name="Liu Y."/>
            <person name="Xu W."/>
            <person name="Pan J."/>
            <person name="Luo Z.H."/>
            <person name="Li M."/>
        </authorList>
    </citation>
    <scope>NUCLEOTIDE SEQUENCE [LARGE SCALE GENOMIC DNA]</scope>
    <source>
        <strain evidence="3">SpSt-479</strain>
    </source>
</reference>
<gene>
    <name evidence="3" type="ORF">ENS31_13165</name>
</gene>
<proteinExistence type="predicted"/>
<evidence type="ECO:0000259" key="2">
    <source>
        <dbReference type="Pfam" id="PF18962"/>
    </source>
</evidence>
<evidence type="ECO:0000256" key="1">
    <source>
        <dbReference type="SAM" id="SignalP"/>
    </source>
</evidence>
<dbReference type="AlphaFoldDB" id="A0A7V2ZM55"/>
<dbReference type="InterPro" id="IPR026444">
    <property type="entry name" value="Secre_tail"/>
</dbReference>
<dbReference type="PANTHER" id="PTHR47635">
    <property type="entry name" value="CUB DOMAIN-CONTAINING PROTEIN"/>
    <property type="match status" value="1"/>
</dbReference>
<keyword evidence="1" id="KW-0732">Signal</keyword>
<dbReference type="SUPFAM" id="SSF49899">
    <property type="entry name" value="Concanavalin A-like lectins/glucanases"/>
    <property type="match status" value="2"/>
</dbReference>
<dbReference type="InterPro" id="IPR013783">
    <property type="entry name" value="Ig-like_fold"/>
</dbReference>
<dbReference type="Gene3D" id="2.60.40.10">
    <property type="entry name" value="Immunoglobulins"/>
    <property type="match status" value="1"/>
</dbReference>
<dbReference type="Pfam" id="PF13385">
    <property type="entry name" value="Laminin_G_3"/>
    <property type="match status" value="2"/>
</dbReference>
<organism evidence="3">
    <name type="scientific">Ignavibacterium album</name>
    <dbReference type="NCBI Taxonomy" id="591197"/>
    <lineage>
        <taxon>Bacteria</taxon>
        <taxon>Pseudomonadati</taxon>
        <taxon>Ignavibacteriota</taxon>
        <taxon>Ignavibacteria</taxon>
        <taxon>Ignavibacteriales</taxon>
        <taxon>Ignavibacteriaceae</taxon>
        <taxon>Ignavibacterium</taxon>
    </lineage>
</organism>
<dbReference type="Pfam" id="PF18962">
    <property type="entry name" value="Por_Secre_tail"/>
    <property type="match status" value="1"/>
</dbReference>
<dbReference type="PANTHER" id="PTHR47635:SF2">
    <property type="entry name" value="LAMG-LIKE JELLYROLL FOLD DOMAIN-CONTAINING PROTEIN"/>
    <property type="match status" value="1"/>
</dbReference>
<name>A0A7V2ZM55_9BACT</name>
<feature type="domain" description="Secretion system C-terminal sorting" evidence="2">
    <location>
        <begin position="565"/>
        <end position="641"/>
    </location>
</feature>
<sequence length="644" mass="72569">MKNFLLAFLLFSISLFSFAQNSLDSGLVAFLPFNGNANDESGNNNNGIVNGTQLTQDRFGINNRAYQFDGINSFISIADNPNLFSDELTISWWYKLTETPGGAWVVIGWVDGGHRYQQFFSGGQLCYLNGYNVNQPGILFNPTYGLNDLNIWKNVVVTYKKLSETTSTTSIYVDGELKQTDNHNLAMDYVPGFDFFIGKNHNGNFFKGYLDDLRIYNRVLNNTEILALYNDSTTYFTDSLIAYFPFNGNANDESFLHNNGTVFNAVLTTDRYANQDAAYHFNGNDSYIQVPDNSMYDFGNGDFSISSWINVSEIRTARIVSAGYVQNDNIWGLGFGIHPVWGTGNRINYFVYSGNAYQDFSSDEILNYTPGEWIFVTAAKSGNQIKFYTNGLPVGTSTISYPSNSNSYLSIGCRQESNNNLIEFFKGKIDEVKIFNKSFSDQEIWEMYKATTTAPNLLLPLNNSIINTLTPLLDWDSLVTATDYTIYIATDSSFNNIILSQIANQSSYLVENGVLSADVEYFWKVRTNNDGGIGPWSESNRFSIILTDVEIEEQLPKEFSLLQNYPNPFNPSTTISWQSPVSSWQTLKVFDVLGKEIETLIEGYYEAGTHSTLFIVNSSLPSGVYFYQLKAGDYTETKMMILLR</sequence>
<accession>A0A7V2ZM55</accession>
<dbReference type="EMBL" id="DSUJ01000011">
    <property type="protein sequence ID" value="HFI92460.1"/>
    <property type="molecule type" value="Genomic_DNA"/>
</dbReference>
<feature type="chain" id="PRO_5030642233" evidence="1">
    <location>
        <begin position="20"/>
        <end position="644"/>
    </location>
</feature>
<dbReference type="Gene3D" id="2.60.120.200">
    <property type="match status" value="2"/>
</dbReference>
<dbReference type="NCBIfam" id="TIGR04183">
    <property type="entry name" value="Por_Secre_tail"/>
    <property type="match status" value="1"/>
</dbReference>
<dbReference type="InterPro" id="IPR013320">
    <property type="entry name" value="ConA-like_dom_sf"/>
</dbReference>